<evidence type="ECO:0000313" key="2">
    <source>
        <dbReference type="Proteomes" id="UP000828941"/>
    </source>
</evidence>
<reference evidence="1 2" key="1">
    <citation type="journal article" date="2022" name="DNA Res.">
        <title>Chromosomal-level genome assembly of the orchid tree Bauhinia variegata (Leguminosae; Cercidoideae) supports the allotetraploid origin hypothesis of Bauhinia.</title>
        <authorList>
            <person name="Zhong Y."/>
            <person name="Chen Y."/>
            <person name="Zheng D."/>
            <person name="Pang J."/>
            <person name="Liu Y."/>
            <person name="Luo S."/>
            <person name="Meng S."/>
            <person name="Qian L."/>
            <person name="Wei D."/>
            <person name="Dai S."/>
            <person name="Zhou R."/>
        </authorList>
    </citation>
    <scope>NUCLEOTIDE SEQUENCE [LARGE SCALE GENOMIC DNA]</scope>
    <source>
        <strain evidence="1">BV-YZ2020</strain>
    </source>
</reference>
<organism evidence="1 2">
    <name type="scientific">Bauhinia variegata</name>
    <name type="common">Purple orchid tree</name>
    <name type="synonym">Phanera variegata</name>
    <dbReference type="NCBI Taxonomy" id="167791"/>
    <lineage>
        <taxon>Eukaryota</taxon>
        <taxon>Viridiplantae</taxon>
        <taxon>Streptophyta</taxon>
        <taxon>Embryophyta</taxon>
        <taxon>Tracheophyta</taxon>
        <taxon>Spermatophyta</taxon>
        <taxon>Magnoliopsida</taxon>
        <taxon>eudicotyledons</taxon>
        <taxon>Gunneridae</taxon>
        <taxon>Pentapetalae</taxon>
        <taxon>rosids</taxon>
        <taxon>fabids</taxon>
        <taxon>Fabales</taxon>
        <taxon>Fabaceae</taxon>
        <taxon>Cercidoideae</taxon>
        <taxon>Cercideae</taxon>
        <taxon>Bauhiniinae</taxon>
        <taxon>Bauhinia</taxon>
    </lineage>
</organism>
<evidence type="ECO:0000313" key="1">
    <source>
        <dbReference type="EMBL" id="KAI4308080.1"/>
    </source>
</evidence>
<accession>A0ACB9LEU1</accession>
<name>A0ACB9LEU1_BAUVA</name>
<protein>
    <submittedName>
        <fullName evidence="1">Uncharacterized protein</fullName>
    </submittedName>
</protein>
<gene>
    <name evidence="1" type="ORF">L6164_031192</name>
</gene>
<dbReference type="Proteomes" id="UP000828941">
    <property type="component" value="Chromosome 12"/>
</dbReference>
<proteinExistence type="predicted"/>
<comment type="caution">
    <text evidence="1">The sequence shown here is derived from an EMBL/GenBank/DDBJ whole genome shotgun (WGS) entry which is preliminary data.</text>
</comment>
<dbReference type="EMBL" id="CM039437">
    <property type="protein sequence ID" value="KAI4308080.1"/>
    <property type="molecule type" value="Genomic_DNA"/>
</dbReference>
<keyword evidence="2" id="KW-1185">Reference proteome</keyword>
<sequence>MAKPATPTSTITERVSSKTVEQAVNSLLKWRTSKSQKEKPKLFEQDDEFFYLILTLKKIPQEGRVNPHKIELPHSLLSEFSELCLIIDDRPKSNLTKDDAQKKIKSENIPVSKVLKLSKLRSDYRPFEAKRKLCDSYNMFLADKRVVPLLPGVLGNYFFKKRKIPVPLDLKHKNWKEQIERTCSSALLYLRTGACCVVKVAKVGMEKNQIIENVIAAINGTADVVPKKWRNVRSFHLKLLESLALPIYQAVPDAKLKIDGIKDEEGEAKVEEGGKKGDKKVGKKGRIHEVRYMDDVGEEVYSEDDGNIVEEDDDSENEEMGSGGLLEKKRKKGSTIEEGALTELKRLKKSAKDKKIQSTKEQQDGLFSKLMKENEMKQKKKELAVEDGESGKKKSKRIA</sequence>